<evidence type="ECO:0000256" key="6">
    <source>
        <dbReference type="ARBA" id="ARBA00022801"/>
    </source>
</evidence>
<dbReference type="NCBIfam" id="TIGR01587">
    <property type="entry name" value="cas3_core"/>
    <property type="match status" value="1"/>
</dbReference>
<evidence type="ECO:0000313" key="11">
    <source>
        <dbReference type="EMBL" id="NLF55997.1"/>
    </source>
</evidence>
<dbReference type="GO" id="GO:0003723">
    <property type="term" value="F:RNA binding"/>
    <property type="evidence" value="ECO:0007669"/>
    <property type="project" value="TreeGrafter"/>
</dbReference>
<dbReference type="GO" id="GO:0005524">
    <property type="term" value="F:ATP binding"/>
    <property type="evidence" value="ECO:0007669"/>
    <property type="project" value="UniProtKB-KW"/>
</dbReference>
<dbReference type="Pfam" id="PF22590">
    <property type="entry name" value="Cas3-like_C_2"/>
    <property type="match status" value="1"/>
</dbReference>
<evidence type="ECO:0000256" key="1">
    <source>
        <dbReference type="ARBA" id="ARBA00006847"/>
    </source>
</evidence>
<comment type="similarity">
    <text evidence="2">In the central section; belongs to the CRISPR-associated helicase Cas3 family.</text>
</comment>
<dbReference type="Gene3D" id="1.10.3210.30">
    <property type="match status" value="1"/>
</dbReference>
<evidence type="ECO:0000256" key="8">
    <source>
        <dbReference type="ARBA" id="ARBA00022840"/>
    </source>
</evidence>
<comment type="caution">
    <text evidence="11">The sequence shown here is derived from an EMBL/GenBank/DDBJ whole genome shotgun (WGS) entry which is preliminary data.</text>
</comment>
<evidence type="ECO:0000256" key="9">
    <source>
        <dbReference type="ARBA" id="ARBA00023118"/>
    </source>
</evidence>
<dbReference type="AlphaFoldDB" id="A0A7X7LZ28"/>
<dbReference type="EMBL" id="JAAYYV010000494">
    <property type="protein sequence ID" value="NLF55997.1"/>
    <property type="molecule type" value="Genomic_DNA"/>
</dbReference>
<reference evidence="11 12" key="1">
    <citation type="journal article" date="2020" name="Biotechnol. Biofuels">
        <title>New insights from the biogas microbiome by comprehensive genome-resolved metagenomics of nearly 1600 species originating from multiple anaerobic digesters.</title>
        <authorList>
            <person name="Campanaro S."/>
            <person name="Treu L."/>
            <person name="Rodriguez-R L.M."/>
            <person name="Kovalovszki A."/>
            <person name="Ziels R.M."/>
            <person name="Maus I."/>
            <person name="Zhu X."/>
            <person name="Kougias P.G."/>
            <person name="Basile A."/>
            <person name="Luo G."/>
            <person name="Schluter A."/>
            <person name="Konstantinidis K.T."/>
            <person name="Angelidaki I."/>
        </authorList>
    </citation>
    <scope>NUCLEOTIDE SEQUENCE [LARGE SCALE GENOMIC DNA]</scope>
    <source>
        <strain evidence="11">AS06rmzACSIP_256</strain>
    </source>
</reference>
<evidence type="ECO:0000256" key="5">
    <source>
        <dbReference type="ARBA" id="ARBA00022741"/>
    </source>
</evidence>
<comment type="similarity">
    <text evidence="1">In the N-terminal section; belongs to the CRISPR-associated nuclease Cas3-HD family.</text>
</comment>
<protein>
    <submittedName>
        <fullName evidence="11">CRISPR-associated helicase Cas3</fullName>
    </submittedName>
</protein>
<keyword evidence="5" id="KW-0547">Nucleotide-binding</keyword>
<dbReference type="InterPro" id="IPR006474">
    <property type="entry name" value="Helicase_Cas3_CRISPR-ass_core"/>
</dbReference>
<proteinExistence type="inferred from homology"/>
<dbReference type="InterPro" id="IPR027417">
    <property type="entry name" value="P-loop_NTPase"/>
</dbReference>
<evidence type="ECO:0000256" key="4">
    <source>
        <dbReference type="ARBA" id="ARBA00022723"/>
    </source>
</evidence>
<accession>A0A7X7LZ28</accession>
<dbReference type="GO" id="GO:0046872">
    <property type="term" value="F:metal ion binding"/>
    <property type="evidence" value="ECO:0007669"/>
    <property type="project" value="UniProtKB-KW"/>
</dbReference>
<dbReference type="InterPro" id="IPR014001">
    <property type="entry name" value="Helicase_ATP-bd"/>
</dbReference>
<dbReference type="PANTHER" id="PTHR47963">
    <property type="entry name" value="DEAD-BOX ATP-DEPENDENT RNA HELICASE 47, MITOCHONDRIAL"/>
    <property type="match status" value="1"/>
</dbReference>
<dbReference type="SUPFAM" id="SSF52540">
    <property type="entry name" value="P-loop containing nucleoside triphosphate hydrolases"/>
    <property type="match status" value="1"/>
</dbReference>
<evidence type="ECO:0000259" key="10">
    <source>
        <dbReference type="PROSITE" id="PS51643"/>
    </source>
</evidence>
<evidence type="ECO:0000256" key="3">
    <source>
        <dbReference type="ARBA" id="ARBA00022722"/>
    </source>
</evidence>
<keyword evidence="4" id="KW-0479">Metal-binding</keyword>
<dbReference type="Pfam" id="PF18019">
    <property type="entry name" value="Cas3_HD"/>
    <property type="match status" value="1"/>
</dbReference>
<dbReference type="PANTHER" id="PTHR47963:SF9">
    <property type="entry name" value="CRISPR-ASSOCIATED ENDONUCLEASE_HELICASE CAS3"/>
    <property type="match status" value="1"/>
</dbReference>
<keyword evidence="7" id="KW-0347">Helicase</keyword>
<dbReference type="PROSITE" id="PS51643">
    <property type="entry name" value="HD_CAS3"/>
    <property type="match status" value="1"/>
</dbReference>
<name>A0A7X7LZ28_9RHOO</name>
<dbReference type="Pfam" id="PF18395">
    <property type="entry name" value="Cas3_C"/>
    <property type="match status" value="1"/>
</dbReference>
<evidence type="ECO:0000256" key="7">
    <source>
        <dbReference type="ARBA" id="ARBA00022806"/>
    </source>
</evidence>
<keyword evidence="3" id="KW-0540">Nuclease</keyword>
<dbReference type="InterPro" id="IPR038257">
    <property type="entry name" value="CRISPR-assoc_Cas3_HD_sf"/>
</dbReference>
<organism evidence="11 12">
    <name type="scientific">Thauera phenolivorans</name>
    <dbReference type="NCBI Taxonomy" id="1792543"/>
    <lineage>
        <taxon>Bacteria</taxon>
        <taxon>Pseudomonadati</taxon>
        <taxon>Pseudomonadota</taxon>
        <taxon>Betaproteobacteria</taxon>
        <taxon>Rhodocyclales</taxon>
        <taxon>Zoogloeaceae</taxon>
        <taxon>Thauera</taxon>
    </lineage>
</organism>
<sequence length="842" mass="92100">WLIAQDVDSDVAMAYASVTGAHHGRPVTKASLLEARRRPDGVGGPMWAEVRAELLTWIALESGFDRLLVDGLPALPLPTLVELSGFVIVADWLASNTRLFPLRVRESDGQPASDITERAHFAWDEMGMPPAWEPPLVNEDTAALFRQRFFPGSSTASPHPVQSAAIDLARTVDVGLMFIETVTGGGKTEAALGAAEMIAARRGSQGIVVALPTQATTNAMFGRVAEWIDRLPAAPPEVGAWALTLGHGKSSLNPEYVRLSQLVTDFDRRLAQSGNTSTIHEETTDDAPHLCNAVVHQWFLSAKRRLLANFSVVTIDQLLMAALQRKHLMLAHVALSGKIVIIDEAHASDEFMNVYLDSVLSWLGAYEVPVIVLSATLTLDRRATMMRAYAHHRSAEIQAATPDAHDYPLITIVPRDDDSAVISTVVPDRSRARRVRWSWHATDPGALVRGMTDILQGRGCALVVRNTVADAQRTAQALAEAGFPVTLNHAGFLAADRAGNDEELRYLFGKESEGQRPDFAVVVATQVVEQSLDVDFDVLFTDVAPVDLLLQRIGRLHRHGRHRPPHLRSAHCHVLADVDPLGVPRPTGGSVAVYGDHLLLRTIATLSEHGETIELPKDVSPLVATALGPNPVGPASWQDELATAATAHRTSIAQQQAKARTWCIQAWKRSDERSHLGDWLRTEDAGDYSDIQMGAAVRDTNPSVEVIIVPTTTDGTAALRPPWLGPDTLHPDILDTSTLPSDELAREIASWSVRLPGRLTPRWKPESVDHLIAAIDALPTTKRWVWRRHRLLKGELLLPMHQTEEGSTTLTTEITASGQRHLLRYSPQRGLEVITDELQSGH</sequence>
<dbReference type="InterPro" id="IPR054712">
    <property type="entry name" value="Cas3-like_dom"/>
</dbReference>
<dbReference type="Proteomes" id="UP000536534">
    <property type="component" value="Unassembled WGS sequence"/>
</dbReference>
<keyword evidence="6" id="KW-0378">Hydrolase</keyword>
<dbReference type="Gene3D" id="3.40.50.300">
    <property type="entry name" value="P-loop containing nucleotide triphosphate hydrolases"/>
    <property type="match status" value="2"/>
</dbReference>
<keyword evidence="9" id="KW-0051">Antiviral defense</keyword>
<feature type="non-terminal residue" evidence="11">
    <location>
        <position position="1"/>
    </location>
</feature>
<gene>
    <name evidence="11" type="primary">cas3</name>
    <name evidence="11" type="ORF">GX576_16660</name>
</gene>
<dbReference type="InterPro" id="IPR041372">
    <property type="entry name" value="Cas3_C"/>
</dbReference>
<feature type="domain" description="HD Cas3-type" evidence="10">
    <location>
        <begin position="1"/>
        <end position="93"/>
    </location>
</feature>
<dbReference type="GO" id="GO:0004518">
    <property type="term" value="F:nuclease activity"/>
    <property type="evidence" value="ECO:0007669"/>
    <property type="project" value="UniProtKB-KW"/>
</dbReference>
<keyword evidence="8" id="KW-0067">ATP-binding</keyword>
<dbReference type="GO" id="GO:0051607">
    <property type="term" value="P:defense response to virus"/>
    <property type="evidence" value="ECO:0007669"/>
    <property type="project" value="UniProtKB-KW"/>
</dbReference>
<dbReference type="GO" id="GO:0003724">
    <property type="term" value="F:RNA helicase activity"/>
    <property type="evidence" value="ECO:0007669"/>
    <property type="project" value="TreeGrafter"/>
</dbReference>
<dbReference type="SMART" id="SM00487">
    <property type="entry name" value="DEXDc"/>
    <property type="match status" value="1"/>
</dbReference>
<evidence type="ECO:0000256" key="2">
    <source>
        <dbReference type="ARBA" id="ARBA00009046"/>
    </source>
</evidence>
<dbReference type="InterPro" id="IPR050547">
    <property type="entry name" value="DEAD_box_RNA_helicases"/>
</dbReference>
<evidence type="ECO:0000313" key="12">
    <source>
        <dbReference type="Proteomes" id="UP000536534"/>
    </source>
</evidence>
<dbReference type="GO" id="GO:0016787">
    <property type="term" value="F:hydrolase activity"/>
    <property type="evidence" value="ECO:0007669"/>
    <property type="project" value="UniProtKB-KW"/>
</dbReference>
<dbReference type="InterPro" id="IPR006483">
    <property type="entry name" value="CRISPR-assoc_Cas3_HD"/>
</dbReference>